<sequence length="197" mass="20488">MAATTDRAATDRAATGRAAAVRAALRGLVARNGFHGASMSAVAREAGVATGTAYTYYASKDELVLAAYGETKAALGLAATAGLDPDAPAEERFHALWLACYRYLKAHPTHAQFLLQVEHSPYRAAAHASALADANDPLPAQVALPDVAARLLPLPLDVLYELSLSPAVRLASAGTELAQAQLDEIAGACWRAVSRPG</sequence>
<dbReference type="EMBL" id="FODD01000027">
    <property type="protein sequence ID" value="SEO47141.1"/>
    <property type="molecule type" value="Genomic_DNA"/>
</dbReference>
<dbReference type="RefSeq" id="WP_069465227.1">
    <property type="nucleotide sequence ID" value="NZ_FODD01000027.1"/>
</dbReference>
<feature type="DNA-binding region" description="H-T-H motif" evidence="2">
    <location>
        <begin position="38"/>
        <end position="57"/>
    </location>
</feature>
<accession>A0A1H8PZH5</accession>
<evidence type="ECO:0000313" key="4">
    <source>
        <dbReference type="EMBL" id="SEO47141.1"/>
    </source>
</evidence>
<dbReference type="Proteomes" id="UP000181951">
    <property type="component" value="Unassembled WGS sequence"/>
</dbReference>
<dbReference type="PROSITE" id="PS50977">
    <property type="entry name" value="HTH_TETR_2"/>
    <property type="match status" value="1"/>
</dbReference>
<gene>
    <name evidence="4" type="ORF">SAMN05216267_102791</name>
</gene>
<keyword evidence="1 2" id="KW-0238">DNA-binding</keyword>
<dbReference type="PANTHER" id="PTHR30055">
    <property type="entry name" value="HTH-TYPE TRANSCRIPTIONAL REGULATOR RUTR"/>
    <property type="match status" value="1"/>
</dbReference>
<dbReference type="PANTHER" id="PTHR30055:SF207">
    <property type="entry name" value="HTH-TYPE TRANSCRIPTIONAL REPRESSOR FATR"/>
    <property type="match status" value="1"/>
</dbReference>
<dbReference type="GO" id="GO:0003700">
    <property type="term" value="F:DNA-binding transcription factor activity"/>
    <property type="evidence" value="ECO:0007669"/>
    <property type="project" value="TreeGrafter"/>
</dbReference>
<reference evidence="4 5" key="1">
    <citation type="submission" date="2016-10" db="EMBL/GenBank/DDBJ databases">
        <authorList>
            <person name="de Groot N.N."/>
        </authorList>
    </citation>
    <scope>NUCLEOTIDE SEQUENCE [LARGE SCALE GENOMIC DNA]</scope>
    <source>
        <strain evidence="4 5">CGMCC 4.2026</strain>
    </source>
</reference>
<dbReference type="Gene3D" id="1.10.357.10">
    <property type="entry name" value="Tetracycline Repressor, domain 2"/>
    <property type="match status" value="1"/>
</dbReference>
<dbReference type="GO" id="GO:0000976">
    <property type="term" value="F:transcription cis-regulatory region binding"/>
    <property type="evidence" value="ECO:0007669"/>
    <property type="project" value="TreeGrafter"/>
</dbReference>
<name>A0A1H8PZH5_9ACTN</name>
<dbReference type="InterPro" id="IPR054422">
    <property type="entry name" value="TetR-like_HI_0893_C"/>
</dbReference>
<dbReference type="SUPFAM" id="SSF46689">
    <property type="entry name" value="Homeodomain-like"/>
    <property type="match status" value="1"/>
</dbReference>
<proteinExistence type="predicted"/>
<evidence type="ECO:0000259" key="3">
    <source>
        <dbReference type="PROSITE" id="PS50977"/>
    </source>
</evidence>
<organism evidence="4 5">
    <name type="scientific">Actinacidiphila rubida</name>
    <dbReference type="NCBI Taxonomy" id="310780"/>
    <lineage>
        <taxon>Bacteria</taxon>
        <taxon>Bacillati</taxon>
        <taxon>Actinomycetota</taxon>
        <taxon>Actinomycetes</taxon>
        <taxon>Kitasatosporales</taxon>
        <taxon>Streptomycetaceae</taxon>
        <taxon>Actinacidiphila</taxon>
    </lineage>
</organism>
<evidence type="ECO:0000256" key="2">
    <source>
        <dbReference type="PROSITE-ProRule" id="PRU00335"/>
    </source>
</evidence>
<evidence type="ECO:0000313" key="5">
    <source>
        <dbReference type="Proteomes" id="UP000181951"/>
    </source>
</evidence>
<dbReference type="PRINTS" id="PR00455">
    <property type="entry name" value="HTHTETR"/>
</dbReference>
<feature type="domain" description="HTH tetR-type" evidence="3">
    <location>
        <begin position="15"/>
        <end position="75"/>
    </location>
</feature>
<dbReference type="OrthoDB" id="5242390at2"/>
<dbReference type="Pfam" id="PF22604">
    <property type="entry name" value="TetR_HI_0893_C"/>
    <property type="match status" value="1"/>
</dbReference>
<dbReference type="STRING" id="310780.SAMN05216267_102791"/>
<dbReference type="InterPro" id="IPR050109">
    <property type="entry name" value="HTH-type_TetR-like_transc_reg"/>
</dbReference>
<protein>
    <submittedName>
        <fullName evidence="4">Transcriptional regulator, TetR family</fullName>
    </submittedName>
</protein>
<dbReference type="InterPro" id="IPR001647">
    <property type="entry name" value="HTH_TetR"/>
</dbReference>
<keyword evidence="5" id="KW-1185">Reference proteome</keyword>
<dbReference type="AlphaFoldDB" id="A0A1H8PZH5"/>
<dbReference type="Pfam" id="PF00440">
    <property type="entry name" value="TetR_N"/>
    <property type="match status" value="1"/>
</dbReference>
<dbReference type="InterPro" id="IPR009057">
    <property type="entry name" value="Homeodomain-like_sf"/>
</dbReference>
<evidence type="ECO:0000256" key="1">
    <source>
        <dbReference type="ARBA" id="ARBA00023125"/>
    </source>
</evidence>